<feature type="region of interest" description="Disordered" evidence="1">
    <location>
        <begin position="921"/>
        <end position="961"/>
    </location>
</feature>
<feature type="compositionally biased region" description="Basic and acidic residues" evidence="1">
    <location>
        <begin position="1000"/>
        <end position="1010"/>
    </location>
</feature>
<feature type="region of interest" description="Disordered" evidence="1">
    <location>
        <begin position="1"/>
        <end position="26"/>
    </location>
</feature>
<evidence type="ECO:0000259" key="2">
    <source>
        <dbReference type="Pfam" id="PF12274"/>
    </source>
</evidence>
<feature type="region of interest" description="Disordered" evidence="1">
    <location>
        <begin position="977"/>
        <end position="1035"/>
    </location>
</feature>
<dbReference type="Proteomes" id="UP001341281">
    <property type="component" value="Chromosome 06"/>
</dbReference>
<evidence type="ECO:0000256" key="1">
    <source>
        <dbReference type="SAM" id="MobiDB-lite"/>
    </source>
</evidence>
<proteinExistence type="predicted"/>
<feature type="compositionally biased region" description="Low complexity" evidence="1">
    <location>
        <begin position="931"/>
        <end position="942"/>
    </location>
</feature>
<keyword evidence="5" id="KW-1185">Reference proteome</keyword>
<sequence>MADGRRRGRSDGDGSGSGRSRAGAASRGRFWTSSTVDALPLEDMPALGPRLLGSGVCFGFADPVTNIIANTISGGGHEVKKRKRRYTTGARAREEVLSEIVADGAVAKRSLVGLVTFLTSYFRHLETSDALCYLWVARADLLVAVRRIQDDHCYHRKEEKFSICSHAVQAALKCAALSARQPNIDAFLTGSNSLLHVISETTALPERPDLLSVRDILRLSGLLRRKQPPLEVNNPVDLAAAARTPHYDGDAGIEKGLTGLTDSLRALLMDAIHRKYLKALSRMPPLELRRCHYRGLLKAGYCLGPFDPVSNIIINTIWYDTTFTAPEELEVVDMITTSHVESRSLDVLIKLLQECIPDVSQHDAMVYLLKSNIRFRKAVGIATQEGHHNTSSWTANVYKAAAVAAYHPQPEALMVFVMQTLPIVRSAVNKLLKSSRILSSREINDLSRLLSPSNPPITFHPTDELSKEALEMISKYKENFMNKQAFVREKVQAALHKYEQTKGHQYELHVICGWNQEVGMENPVRHWERPYYYSHVNFWASPKDGTNPILFFAEFSNHEDNESHQSFCCPLFDLSTHVRCCYCEKQRARVVHPVGHYCGGEQDFELMACEREEDHLTNDDIVGYGNIMDMHIGIFSDDIIFLDPTRDSMLIQRANGTAYVMNLDFETAFWRAQDMLAHRGATDFGFCYGDLAFNETCPIGHVKAQNPNECIVNAVASSVEISHRIMMTILDGPLDKNGPFIDIQDLLRKFRKKMGEAVIEDKDVVRIDYLFDMLHIIAADGVKTKDSRDMLLRISGRSFIAEGDFLAASSALADGYPLIVGFQAGKKLASLKPGVLHCSGHSTFAQVVALKAHIRSGAANLYGSLAAAPLPDDCPRSGRDVCCLHQGSLPDGAACPSLSSSTDLWLWGKFRFLRFAHTVNRRPSHAPDTPASLAHAHARAASCTDTPSAPRNPMRWPTPRAPPVPTALARPRAASFPLCSADPAGAPPPSSPAASWPPGRGERAAEEAIRCRGRPSAPMSEVSEQLESPSPYGDMPTVDAGVGTREREGVGAGEEEVEEDEVEVEALLAAVSFWRLFEFTDGVDWALMATGAERED</sequence>
<feature type="domain" description="PIR2-like helical" evidence="3">
    <location>
        <begin position="270"/>
        <end position="379"/>
    </location>
</feature>
<accession>A0AAQ3TZK7</accession>
<evidence type="ECO:0000313" key="5">
    <source>
        <dbReference type="Proteomes" id="UP001341281"/>
    </source>
</evidence>
<dbReference type="Pfam" id="PF12274">
    <property type="entry name" value="DUF3615"/>
    <property type="match status" value="1"/>
</dbReference>
<dbReference type="PANTHER" id="PTHR33120:SF16">
    <property type="entry name" value="PIR2-LIKE HELICAL DOMAIN-CONTAINING PROTEIN"/>
    <property type="match status" value="1"/>
</dbReference>
<feature type="domain" description="DUF3615" evidence="2">
    <location>
        <begin position="491"/>
        <end position="593"/>
    </location>
</feature>
<feature type="domain" description="PIR2-like helical" evidence="3">
    <location>
        <begin position="35"/>
        <end position="147"/>
    </location>
</feature>
<protein>
    <submittedName>
        <fullName evidence="4">Uncharacterized protein</fullName>
    </submittedName>
</protein>
<reference evidence="4 5" key="1">
    <citation type="submission" date="2024-02" db="EMBL/GenBank/DDBJ databases">
        <title>High-quality chromosome-scale genome assembly of Pensacola bahiagrass (Paspalum notatum Flugge var. saurae).</title>
        <authorList>
            <person name="Vega J.M."/>
            <person name="Podio M."/>
            <person name="Orjuela J."/>
            <person name="Siena L.A."/>
            <person name="Pessino S.C."/>
            <person name="Combes M.C."/>
            <person name="Mariac C."/>
            <person name="Albertini E."/>
            <person name="Pupilli F."/>
            <person name="Ortiz J.P.A."/>
            <person name="Leblanc O."/>
        </authorList>
    </citation>
    <scope>NUCLEOTIDE SEQUENCE [LARGE SCALE GENOMIC DNA]</scope>
    <source>
        <strain evidence="4">R1</strain>
        <tissue evidence="4">Leaf</tissue>
    </source>
</reference>
<dbReference type="PANTHER" id="PTHR33120">
    <property type="entry name" value="EXPRESSED PROTEIN-RELATED"/>
    <property type="match status" value="1"/>
</dbReference>
<dbReference type="Pfam" id="PF20235">
    <property type="entry name" value="PIR2-like_helical"/>
    <property type="match status" value="2"/>
</dbReference>
<organism evidence="4 5">
    <name type="scientific">Paspalum notatum var. saurae</name>
    <dbReference type="NCBI Taxonomy" id="547442"/>
    <lineage>
        <taxon>Eukaryota</taxon>
        <taxon>Viridiplantae</taxon>
        <taxon>Streptophyta</taxon>
        <taxon>Embryophyta</taxon>
        <taxon>Tracheophyta</taxon>
        <taxon>Spermatophyta</taxon>
        <taxon>Magnoliopsida</taxon>
        <taxon>Liliopsida</taxon>
        <taxon>Poales</taxon>
        <taxon>Poaceae</taxon>
        <taxon>PACMAD clade</taxon>
        <taxon>Panicoideae</taxon>
        <taxon>Andropogonodae</taxon>
        <taxon>Paspaleae</taxon>
        <taxon>Paspalinae</taxon>
        <taxon>Paspalum</taxon>
    </lineage>
</organism>
<evidence type="ECO:0000313" key="4">
    <source>
        <dbReference type="EMBL" id="WVZ82979.1"/>
    </source>
</evidence>
<dbReference type="EMBL" id="CP144750">
    <property type="protein sequence ID" value="WVZ82979.1"/>
    <property type="molecule type" value="Genomic_DNA"/>
</dbReference>
<dbReference type="InterPro" id="IPR046527">
    <property type="entry name" value="PIR2-like_helical"/>
</dbReference>
<dbReference type="InterPro" id="IPR022059">
    <property type="entry name" value="DUF3615"/>
</dbReference>
<dbReference type="AlphaFoldDB" id="A0AAQ3TZK7"/>
<name>A0AAQ3TZK7_PASNO</name>
<evidence type="ECO:0000259" key="3">
    <source>
        <dbReference type="Pfam" id="PF20235"/>
    </source>
</evidence>
<gene>
    <name evidence="4" type="ORF">U9M48_030177</name>
</gene>